<feature type="transmembrane region" description="Helical" evidence="1">
    <location>
        <begin position="12"/>
        <end position="30"/>
    </location>
</feature>
<name>A0A1E5HAZ7_9ENTE</name>
<accession>A0A1E5HAZ7</accession>
<sequence>MKNKVFWIRKNNLVFMILIGIIFSLVLYFYSKDNRISFILQSLLEGQTEIILIGLSILELIAIL</sequence>
<dbReference type="STRING" id="1131292.BCR24_04690"/>
<dbReference type="Proteomes" id="UP000094469">
    <property type="component" value="Unassembled WGS sequence"/>
</dbReference>
<evidence type="ECO:0000313" key="2">
    <source>
        <dbReference type="EMBL" id="OEG22005.1"/>
    </source>
</evidence>
<keyword evidence="1" id="KW-0812">Transmembrane</keyword>
<comment type="caution">
    <text evidence="2">The sequence shown here is derived from an EMBL/GenBank/DDBJ whole genome shotgun (WGS) entry which is preliminary data.</text>
</comment>
<dbReference type="EMBL" id="MIKC01000034">
    <property type="protein sequence ID" value="OEG22005.1"/>
    <property type="molecule type" value="Genomic_DNA"/>
</dbReference>
<keyword evidence="1" id="KW-0472">Membrane</keyword>
<organism evidence="2 3">
    <name type="scientific">Enterococcus ureilyticus</name>
    <dbReference type="NCBI Taxonomy" id="1131292"/>
    <lineage>
        <taxon>Bacteria</taxon>
        <taxon>Bacillati</taxon>
        <taxon>Bacillota</taxon>
        <taxon>Bacilli</taxon>
        <taxon>Lactobacillales</taxon>
        <taxon>Enterococcaceae</taxon>
        <taxon>Enterococcus</taxon>
    </lineage>
</organism>
<proteinExistence type="predicted"/>
<evidence type="ECO:0000256" key="1">
    <source>
        <dbReference type="SAM" id="Phobius"/>
    </source>
</evidence>
<evidence type="ECO:0000313" key="3">
    <source>
        <dbReference type="Proteomes" id="UP000094469"/>
    </source>
</evidence>
<dbReference type="AlphaFoldDB" id="A0A1E5HAZ7"/>
<gene>
    <name evidence="2" type="ORF">BCR24_04690</name>
</gene>
<reference evidence="3" key="1">
    <citation type="submission" date="2016-09" db="EMBL/GenBank/DDBJ databases">
        <authorList>
            <person name="Gulvik C.A."/>
        </authorList>
    </citation>
    <scope>NUCLEOTIDE SEQUENCE [LARGE SCALE GENOMIC DNA]</scope>
    <source>
        <strain evidence="3">LMG 26676</strain>
    </source>
</reference>
<protein>
    <submittedName>
        <fullName evidence="2">Uncharacterized protein</fullName>
    </submittedName>
</protein>
<keyword evidence="3" id="KW-1185">Reference proteome</keyword>
<keyword evidence="1" id="KW-1133">Transmembrane helix</keyword>